<comment type="caution">
    <text evidence="2">The sequence shown here is derived from an EMBL/GenBank/DDBJ whole genome shotgun (WGS) entry which is preliminary data.</text>
</comment>
<keyword evidence="3" id="KW-1185">Reference proteome</keyword>
<dbReference type="OrthoDB" id="10020982at2"/>
<feature type="compositionally biased region" description="Low complexity" evidence="1">
    <location>
        <begin position="257"/>
        <end position="288"/>
    </location>
</feature>
<feature type="region of interest" description="Disordered" evidence="1">
    <location>
        <begin position="372"/>
        <end position="495"/>
    </location>
</feature>
<evidence type="ECO:0000313" key="2">
    <source>
        <dbReference type="EMBL" id="ORA27391.1"/>
    </source>
</evidence>
<gene>
    <name evidence="2" type="ORF">BST13_30505</name>
</gene>
<dbReference type="Proteomes" id="UP000192448">
    <property type="component" value="Unassembled WGS sequence"/>
</dbReference>
<name>A0A1X0ABF5_9MYCO</name>
<dbReference type="AlphaFoldDB" id="A0A1X0ABF5"/>
<feature type="region of interest" description="Disordered" evidence="1">
    <location>
        <begin position="322"/>
        <end position="354"/>
    </location>
</feature>
<dbReference type="RefSeq" id="WP_158087217.1">
    <property type="nucleotide sequence ID" value="NZ_MVHF01000045.1"/>
</dbReference>
<organism evidence="2 3">
    <name type="scientific">Mycobacterium aquaticum</name>
    <dbReference type="NCBI Taxonomy" id="1927124"/>
    <lineage>
        <taxon>Bacteria</taxon>
        <taxon>Bacillati</taxon>
        <taxon>Actinomycetota</taxon>
        <taxon>Actinomycetes</taxon>
        <taxon>Mycobacteriales</taxon>
        <taxon>Mycobacteriaceae</taxon>
        <taxon>Mycobacterium</taxon>
    </lineage>
</organism>
<feature type="compositionally biased region" description="Polar residues" evidence="1">
    <location>
        <begin position="372"/>
        <end position="394"/>
    </location>
</feature>
<reference evidence="2 3" key="1">
    <citation type="submission" date="2017-02" db="EMBL/GenBank/DDBJ databases">
        <title>The new phylogeny of genus Mycobacterium.</title>
        <authorList>
            <person name="Tortoli E."/>
            <person name="Trovato A."/>
            <person name="Cirillo D.M."/>
        </authorList>
    </citation>
    <scope>NUCLEOTIDE SEQUENCE [LARGE SCALE GENOMIC DNA]</scope>
    <source>
        <strain evidence="2 3">RW6</strain>
    </source>
</reference>
<dbReference type="EMBL" id="MVHF01000045">
    <property type="protein sequence ID" value="ORA27391.1"/>
    <property type="molecule type" value="Genomic_DNA"/>
</dbReference>
<evidence type="ECO:0000256" key="1">
    <source>
        <dbReference type="SAM" id="MobiDB-lite"/>
    </source>
</evidence>
<feature type="compositionally biased region" description="Gly residues" evidence="1">
    <location>
        <begin position="194"/>
        <end position="224"/>
    </location>
</feature>
<sequence>MTYTDPDFSAIYARASGAGNSARVNDTAGQVSAATGKLTSATSGKGPEKFTGDAAEIGKTLSALATDAAIATDVWGDLKKAADAWKAAAPTAEVMNAAEKEVADAHLAATAANDKANAAPDDKDLADKAEKAGEASIAAKLRLIDLEARRKAANKALLEAIGRAIVKAKRITGAEKVVGAGGGYGNGVTLPGQTGNGAGNGAPAGGTPGGTPGGKPAGTPGGKPAGTPAPTPGGKPTETPGGKGKDTTEADLATVLAAAQQQNQQGQGQGQPQAQPAAATQPQQQQNQGDKDKGDPSKKTADAIDVDDLIREGILPASAATATLSGAGGGNPVTATPAASTNGNSTTFRGPGTPLPGVGLGGAPAVNTQAPVVSGTSQAGLQTTSDVTGRSTPPAQAFSPNPAGAETKTSGAHGNTAQQQAAQQQAGQRGAGMPMMPMVPMGGAAPAGGGGRSGDGEAKPGVVRYQDGEVGRHGEDEVSQAVRGGTIAQNRPDPA</sequence>
<feature type="compositionally biased region" description="Basic and acidic residues" evidence="1">
    <location>
        <begin position="466"/>
        <end position="476"/>
    </location>
</feature>
<protein>
    <submittedName>
        <fullName evidence="2">Uncharacterized protein</fullName>
    </submittedName>
</protein>
<feature type="compositionally biased region" description="Polar residues" evidence="1">
    <location>
        <begin position="333"/>
        <end position="348"/>
    </location>
</feature>
<feature type="region of interest" description="Disordered" evidence="1">
    <location>
        <begin position="191"/>
        <end position="309"/>
    </location>
</feature>
<evidence type="ECO:0000313" key="3">
    <source>
        <dbReference type="Proteomes" id="UP000192448"/>
    </source>
</evidence>
<dbReference type="STRING" id="1927124.BST13_30505"/>
<feature type="compositionally biased region" description="Low complexity" evidence="1">
    <location>
        <begin position="411"/>
        <end position="444"/>
    </location>
</feature>
<accession>A0A1X0ABF5</accession>
<proteinExistence type="predicted"/>
<feature type="compositionally biased region" description="Basic and acidic residues" evidence="1">
    <location>
        <begin position="289"/>
        <end position="302"/>
    </location>
</feature>